<organism evidence="1 2">
    <name type="scientific">Chryseobacterium hagamense</name>
    <dbReference type="NCBI Taxonomy" id="395935"/>
    <lineage>
        <taxon>Bacteria</taxon>
        <taxon>Pseudomonadati</taxon>
        <taxon>Bacteroidota</taxon>
        <taxon>Flavobacteriia</taxon>
        <taxon>Flavobacteriales</taxon>
        <taxon>Weeksellaceae</taxon>
        <taxon>Chryseobacterium group</taxon>
        <taxon>Chryseobacterium</taxon>
    </lineage>
</organism>
<reference evidence="1 2" key="1">
    <citation type="submission" date="2019-07" db="EMBL/GenBank/DDBJ databases">
        <title>Whole genome shotgun sequence of Chryseobacterium hagamense NBRC 105253.</title>
        <authorList>
            <person name="Hosoyama A."/>
            <person name="Uohara A."/>
            <person name="Ohji S."/>
            <person name="Ichikawa N."/>
        </authorList>
    </citation>
    <scope>NUCLEOTIDE SEQUENCE [LARGE SCALE GENOMIC DNA]</scope>
    <source>
        <strain evidence="1 2">NBRC 105253</strain>
    </source>
</reference>
<name>A0A511YLY9_9FLAO</name>
<proteinExistence type="predicted"/>
<evidence type="ECO:0000313" key="1">
    <source>
        <dbReference type="EMBL" id="GEN76213.1"/>
    </source>
</evidence>
<keyword evidence="2" id="KW-1185">Reference proteome</keyword>
<evidence type="ECO:0000313" key="2">
    <source>
        <dbReference type="Proteomes" id="UP000321863"/>
    </source>
</evidence>
<accession>A0A511YLY9</accession>
<comment type="caution">
    <text evidence="1">The sequence shown here is derived from an EMBL/GenBank/DDBJ whole genome shotgun (WGS) entry which is preliminary data.</text>
</comment>
<dbReference type="Proteomes" id="UP000321863">
    <property type="component" value="Unassembled WGS sequence"/>
</dbReference>
<gene>
    <name evidence="1" type="ORF">CHA01nite_19530</name>
</gene>
<sequence length="172" mass="19804">MLSSCATFDKGKLSGNHLKRNNLGFINGTYTNFPSSGGGFYVRNLTDVFDRNTGMFDFKEKHEDKDFNIELKAVGKKRLNLKIYDAGNLQTDKNLRVALKEDGFIYLQEKRFMLDGIPLVFGGWNIQKSRFALDENNNLKVESNYFFCNGILVVMSDWKTSHYDLTFKKQNP</sequence>
<protein>
    <submittedName>
        <fullName evidence="1">Uncharacterized protein</fullName>
    </submittedName>
</protein>
<dbReference type="AlphaFoldDB" id="A0A511YLY9"/>
<dbReference type="EMBL" id="BJYJ01000008">
    <property type="protein sequence ID" value="GEN76213.1"/>
    <property type="molecule type" value="Genomic_DNA"/>
</dbReference>